<dbReference type="AlphaFoldDB" id="A0A1I4GJF2"/>
<dbReference type="RefSeq" id="WP_091947822.1">
    <property type="nucleotide sequence ID" value="NZ_FOSV01000012.1"/>
</dbReference>
<reference evidence="2" key="1">
    <citation type="submission" date="2016-10" db="EMBL/GenBank/DDBJ databases">
        <authorList>
            <person name="Varghese N."/>
            <person name="Submissions S."/>
        </authorList>
    </citation>
    <scope>NUCLEOTIDE SEQUENCE [LARGE SCALE GENOMIC DNA]</scope>
    <source>
        <strain evidence="2">CGMCC 1.6474</strain>
    </source>
</reference>
<gene>
    <name evidence="1" type="ORF">SAMN04488125_11258</name>
</gene>
<keyword evidence="2" id="KW-1185">Reference proteome</keyword>
<accession>A0A1I4GJF2</accession>
<evidence type="ECO:0008006" key="3">
    <source>
        <dbReference type="Google" id="ProtNLM"/>
    </source>
</evidence>
<protein>
    <recommendedName>
        <fullName evidence="3">Large exoprotein involved in heme utilization or adhesion</fullName>
    </recommendedName>
</protein>
<sequence length="131" mass="13687">MRLPILATCLSAVVTVAALGPADAAKRKVQVPNRYDGRWSIEVVTQDGPCDRAYRYGVQIQRGEAVYGGGEVNIQGRVSPNGAVRGIISRGQDAAQVTGRLTPGGSGSGTWQTVGNGLVSCSGSWNAMRRG</sequence>
<dbReference type="OrthoDB" id="8236492at2"/>
<dbReference type="STRING" id="414703.SAMN04488125_11258"/>
<evidence type="ECO:0000313" key="2">
    <source>
        <dbReference type="Proteomes" id="UP000198804"/>
    </source>
</evidence>
<dbReference type="Proteomes" id="UP000198804">
    <property type="component" value="Unassembled WGS sequence"/>
</dbReference>
<organism evidence="1 2">
    <name type="scientific">Methylorubrum salsuginis</name>
    <dbReference type="NCBI Taxonomy" id="414703"/>
    <lineage>
        <taxon>Bacteria</taxon>
        <taxon>Pseudomonadati</taxon>
        <taxon>Pseudomonadota</taxon>
        <taxon>Alphaproteobacteria</taxon>
        <taxon>Hyphomicrobiales</taxon>
        <taxon>Methylobacteriaceae</taxon>
        <taxon>Methylorubrum</taxon>
    </lineage>
</organism>
<dbReference type="EMBL" id="FOSV01000012">
    <property type="protein sequence ID" value="SFL29457.1"/>
    <property type="molecule type" value="Genomic_DNA"/>
</dbReference>
<proteinExistence type="predicted"/>
<evidence type="ECO:0000313" key="1">
    <source>
        <dbReference type="EMBL" id="SFL29457.1"/>
    </source>
</evidence>
<name>A0A1I4GJF2_9HYPH</name>